<comment type="caution">
    <text evidence="2">The sequence shown here is derived from an EMBL/GenBank/DDBJ whole genome shotgun (WGS) entry which is preliminary data.</text>
</comment>
<proteinExistence type="predicted"/>
<accession>A0A8H3XDV0</accession>
<gene>
    <name evidence="2" type="ORF">F8M41_002259</name>
</gene>
<evidence type="ECO:0000256" key="1">
    <source>
        <dbReference type="SAM" id="MobiDB-lite"/>
    </source>
</evidence>
<dbReference type="AlphaFoldDB" id="A0A8H3XDV0"/>
<keyword evidence="3" id="KW-1185">Reference proteome</keyword>
<feature type="compositionally biased region" description="Acidic residues" evidence="1">
    <location>
        <begin position="7"/>
        <end position="40"/>
    </location>
</feature>
<organism evidence="2 3">
    <name type="scientific">Gigaspora margarita</name>
    <dbReference type="NCBI Taxonomy" id="4874"/>
    <lineage>
        <taxon>Eukaryota</taxon>
        <taxon>Fungi</taxon>
        <taxon>Fungi incertae sedis</taxon>
        <taxon>Mucoromycota</taxon>
        <taxon>Glomeromycotina</taxon>
        <taxon>Glomeromycetes</taxon>
        <taxon>Diversisporales</taxon>
        <taxon>Gigasporaceae</taxon>
        <taxon>Gigaspora</taxon>
    </lineage>
</organism>
<reference evidence="2 3" key="1">
    <citation type="journal article" date="2019" name="Environ. Microbiol.">
        <title>At the nexus of three kingdoms: the genome of the mycorrhizal fungus Gigaspora margarita provides insights into plant, endobacterial and fungal interactions.</title>
        <authorList>
            <person name="Venice F."/>
            <person name="Ghignone S."/>
            <person name="Salvioli di Fossalunga A."/>
            <person name="Amselem J."/>
            <person name="Novero M."/>
            <person name="Xianan X."/>
            <person name="Sedzielewska Toro K."/>
            <person name="Morin E."/>
            <person name="Lipzen A."/>
            <person name="Grigoriev I.V."/>
            <person name="Henrissat B."/>
            <person name="Martin F.M."/>
            <person name="Bonfante P."/>
        </authorList>
    </citation>
    <scope>NUCLEOTIDE SEQUENCE [LARGE SCALE GENOMIC DNA]</scope>
    <source>
        <strain evidence="2 3">BEG34</strain>
    </source>
</reference>
<dbReference type="EMBL" id="WTPW01001192">
    <property type="protein sequence ID" value="KAF0450129.1"/>
    <property type="molecule type" value="Genomic_DNA"/>
</dbReference>
<dbReference type="Proteomes" id="UP000439903">
    <property type="component" value="Unassembled WGS sequence"/>
</dbReference>
<sequence>MDNGTDLFDDDSASFLEELDRDMEENMEEDMKEPSEEDSVGENMLNLEIENFISLSSKLESNESPTEDIVYCLSKLIWKVKIHLT</sequence>
<name>A0A8H3XDV0_GIGMA</name>
<protein>
    <submittedName>
        <fullName evidence="2">Uncharacterized protein</fullName>
    </submittedName>
</protein>
<evidence type="ECO:0000313" key="2">
    <source>
        <dbReference type="EMBL" id="KAF0450129.1"/>
    </source>
</evidence>
<evidence type="ECO:0000313" key="3">
    <source>
        <dbReference type="Proteomes" id="UP000439903"/>
    </source>
</evidence>
<feature type="region of interest" description="Disordered" evidence="1">
    <location>
        <begin position="1"/>
        <end position="41"/>
    </location>
</feature>